<feature type="domain" description="Spore protein YkvP/CgeB glycosyl transferase-like" evidence="3">
    <location>
        <begin position="656"/>
        <end position="790"/>
    </location>
</feature>
<organism evidence="4 5">
    <name type="scientific">Advenella kashmirensis W13003</name>
    <dbReference type="NCBI Taxonomy" id="1424334"/>
    <lineage>
        <taxon>Bacteria</taxon>
        <taxon>Pseudomonadati</taxon>
        <taxon>Pseudomonadota</taxon>
        <taxon>Betaproteobacteria</taxon>
        <taxon>Burkholderiales</taxon>
        <taxon>Alcaligenaceae</taxon>
    </lineage>
</organism>
<dbReference type="NCBIfam" id="TIGR01444">
    <property type="entry name" value="fkbM_fam"/>
    <property type="match status" value="1"/>
</dbReference>
<proteinExistence type="predicted"/>
<dbReference type="Gene3D" id="3.40.50.150">
    <property type="entry name" value="Vaccinia Virus protein VP39"/>
    <property type="match status" value="1"/>
</dbReference>
<dbReference type="PANTHER" id="PTHR34203">
    <property type="entry name" value="METHYLTRANSFERASE, FKBM FAMILY PROTEIN"/>
    <property type="match status" value="1"/>
</dbReference>
<feature type="coiled-coil region" evidence="1">
    <location>
        <begin position="179"/>
        <end position="369"/>
    </location>
</feature>
<dbReference type="InterPro" id="IPR029063">
    <property type="entry name" value="SAM-dependent_MTases_sf"/>
</dbReference>
<dbReference type="SUPFAM" id="SSF53756">
    <property type="entry name" value="UDP-Glycosyltransferase/glycogen phosphorylase"/>
    <property type="match status" value="1"/>
</dbReference>
<keyword evidence="1" id="KW-0175">Coiled coil</keyword>
<protein>
    <submittedName>
        <fullName evidence="4">Glycosyl transferase family 1</fullName>
    </submittedName>
</protein>
<dbReference type="eggNOG" id="COG4641">
    <property type="taxonomic scope" value="Bacteria"/>
</dbReference>
<dbReference type="CDD" id="cd03801">
    <property type="entry name" value="GT4_PimA-like"/>
    <property type="match status" value="1"/>
</dbReference>
<dbReference type="STRING" id="1424334.W822_04200"/>
<reference evidence="4 5" key="1">
    <citation type="journal article" date="2014" name="Genome Announc.">
        <title>Draft Genome Sequence of Advenella kashmirensis Strain W13003, a Polycyclic Aromatic Hydrocarbon-Degrading Bacterium.</title>
        <authorList>
            <person name="Wang X."/>
            <person name="Jin D."/>
            <person name="Zhou L."/>
            <person name="Wu L."/>
            <person name="An W."/>
            <person name="Zhao L."/>
        </authorList>
    </citation>
    <scope>NUCLEOTIDE SEQUENCE [LARGE SCALE GENOMIC DNA]</scope>
    <source>
        <strain evidence="4 5">W13003</strain>
    </source>
</reference>
<evidence type="ECO:0000259" key="3">
    <source>
        <dbReference type="Pfam" id="PF13524"/>
    </source>
</evidence>
<evidence type="ECO:0000256" key="1">
    <source>
        <dbReference type="SAM" id="Coils"/>
    </source>
</evidence>
<name>V8QZC4_9BURK</name>
<dbReference type="InterPro" id="IPR006342">
    <property type="entry name" value="FkbM_mtfrase"/>
</dbReference>
<evidence type="ECO:0000259" key="2">
    <source>
        <dbReference type="Pfam" id="PF05050"/>
    </source>
</evidence>
<dbReference type="eggNOG" id="COG0438">
    <property type="taxonomic scope" value="Bacteria"/>
</dbReference>
<keyword evidence="4" id="KW-0808">Transferase</keyword>
<dbReference type="PANTHER" id="PTHR34203:SF15">
    <property type="entry name" value="SLL1173 PROTEIN"/>
    <property type="match status" value="1"/>
</dbReference>
<evidence type="ECO:0000313" key="4">
    <source>
        <dbReference type="EMBL" id="ETF04369.1"/>
    </source>
</evidence>
<evidence type="ECO:0000313" key="5">
    <source>
        <dbReference type="Proteomes" id="UP000018733"/>
    </source>
</evidence>
<dbReference type="InterPro" id="IPR055259">
    <property type="entry name" value="YkvP/CgeB_Glyco_trans-like"/>
</dbReference>
<accession>V8QZC4</accession>
<dbReference type="Proteomes" id="UP000018733">
    <property type="component" value="Unassembled WGS sequence"/>
</dbReference>
<gene>
    <name evidence="4" type="ORF">W822_04200</name>
</gene>
<dbReference type="GO" id="GO:0016740">
    <property type="term" value="F:transferase activity"/>
    <property type="evidence" value="ECO:0007669"/>
    <property type="project" value="UniProtKB-KW"/>
</dbReference>
<dbReference type="HOGENOM" id="CLU_004275_0_0_4"/>
<feature type="domain" description="Methyltransferase FkbM" evidence="2">
    <location>
        <begin position="17"/>
        <end position="166"/>
    </location>
</feature>
<dbReference type="Pfam" id="PF05050">
    <property type="entry name" value="Methyltransf_21"/>
    <property type="match status" value="1"/>
</dbReference>
<comment type="caution">
    <text evidence="4">The sequence shown here is derived from an EMBL/GenBank/DDBJ whole genome shotgun (WGS) entry which is preliminary data.</text>
</comment>
<dbReference type="SUPFAM" id="SSF53335">
    <property type="entry name" value="S-adenosyl-L-methionine-dependent methyltransferases"/>
    <property type="match status" value="1"/>
</dbReference>
<sequence length="1545" mass="177289">MLEDMRRRVSRESMVIDVGANVGNHTFYLANVVSCHVVAFEANAELADAMQMTVNHAGLEELVTVHGYALGEGEATARFDKVLPENIGAQALKVGEGNIQVRCLDSVEGINRIDAIKIDVEGMELEVLRGGRNCIEHYKPMLYIECISLDRFREVAEFLAEFGYEYVETFNATPTHLFLNQESISEQELELRLKRVENLYISRGNAKLIKQLNDCQEKYREVTQANSVLRSELDSCLQILENLKNSRRNTKGKLKKLKSAYRELSEERQSISKELETLRESGAAYALWNQSPEGQVASTNEDLLESLEKTNDELLNVQSKNKQFAYEVAEARRRLATAVDELSDKNRIIRDLEDRRENDQMIIARLEEQYKKSLRNAKEIFVREREENLIFVRNLVNQRQEALAPLNAYQNQLNTISEYKTNIEKLSAERIELVPDVHHESAKLIELKEKYQSLRQFTQKLTVFNKLRHDEPSSNVSVKKLRVATIMDDFTFHSYKEECDLMQLSLAGYKEELENFQPELLFIESAWRGKDEEWGNRVAHRAVEVVEIISWCKERKIPTIFWNKEDPVHFETFLNVAKLIDHVFTTDIDCISRYKASLGHNNVHFLPFACQPAVHNPIEKYVRKNAFCFAGAYYVRYPERTRDLETFVSELPAHADFEIYDRNFGKDNPDYMFPEDYKKYIVGTLSFSEIDRAYKGYKYAINLNSIKHSQTMFARRVYELLASNTITVSNYSRGVRLMFGDLVVTTDSGQQAVQKLQVIDRDDATSRRFRLLGLRKVLTQHTYEHRFEYIKSKAFAQPVKTLDPVVSVISLAHTVEDILAIKETFNRQSYSKKTLKIVHDIPSYASSEEQNIRCMSTAEFCDEMESAGQLYAWQTFFSVEDYYGENYLLDLMLGTRYSNADIIGKVAHYEAVGDSLELHEREKAYTPHDRFAARSSIFRAHYLVSMANGQLNDLLPNLYFQAESGIALDEFNYVYKGARLSGDVLKEVCDLKDLHPGWSLSSLTSAADEMEPSVSDIMAEGGTVPGSEFLELFARPSDHLQFDVDGSVWLVTSTLPDGKHEYCYAKRELTLEESGLDKTTKFHLESTPGLNVQIVIVYLNQKKEKISHEIKYANKNVVLNIPGETRFIRYGMRFYASGSCQIERLIIGHKQLNPGSVFSSAQHLVLTNHYPTYSDLYKNGFVHSRVKAYKERGVPIDVFRLRVDESISYHEFDGIDVITGSLEALDKALASRQYRSVLVHFLDKKMWSVLNKHLDYLQVTVWVHGAEIQPWWRRKYLHSTPAQLDEAKNQSSTRVAFWDEVLATQNNNLKFVFVSRTFAREVSQDYGIDLNALNHEIVHNYINEKVFSYHKKDVEFRRKILSIRPYASTTYANDLTVKAILELSTRSCFSQLEFCLVGDGVLFDEITRPLKQFENVTLKRAFLTHSEIADYHKQYGIFLTPSRMDTQGVSRDEAMSSGLVPITTKVGAISEFVDNECGRVVAPEDHIGLADAIEEIYNNPELFMALSEAAAARVHQQSGYSVTVGKELALFTNNVNADERLRSAK</sequence>
<dbReference type="eggNOG" id="COG2433">
    <property type="taxonomic scope" value="Bacteria"/>
</dbReference>
<dbReference type="Pfam" id="PF13524">
    <property type="entry name" value="Glyco_trans_1_2"/>
    <property type="match status" value="1"/>
</dbReference>
<dbReference type="Pfam" id="PF13692">
    <property type="entry name" value="Glyco_trans_1_4"/>
    <property type="match status" value="1"/>
</dbReference>
<dbReference type="Gene3D" id="3.40.50.2000">
    <property type="entry name" value="Glycogen Phosphorylase B"/>
    <property type="match status" value="2"/>
</dbReference>
<dbReference type="InterPro" id="IPR052514">
    <property type="entry name" value="SAM-dependent_MTase"/>
</dbReference>
<keyword evidence="5" id="KW-1185">Reference proteome</keyword>
<dbReference type="EMBL" id="AYXT01000001">
    <property type="protein sequence ID" value="ETF04369.1"/>
    <property type="molecule type" value="Genomic_DNA"/>
</dbReference>
<dbReference type="PATRIC" id="fig|1424334.3.peg.845"/>